<dbReference type="EMBL" id="CP019236">
    <property type="protein sequence ID" value="APW37524.1"/>
    <property type="molecule type" value="Genomic_DNA"/>
</dbReference>
<dbReference type="GO" id="GO:0003677">
    <property type="term" value="F:DNA binding"/>
    <property type="evidence" value="ECO:0007669"/>
    <property type="project" value="InterPro"/>
</dbReference>
<dbReference type="CDD" id="cd00093">
    <property type="entry name" value="HTH_XRE"/>
    <property type="match status" value="1"/>
</dbReference>
<dbReference type="SUPFAM" id="SSF47413">
    <property type="entry name" value="lambda repressor-like DNA-binding domains"/>
    <property type="match status" value="1"/>
</dbReference>
<accession>A0A1P8JUU7</accession>
<name>A0A1P8JUU7_9BURK</name>
<proteinExistence type="predicted"/>
<gene>
    <name evidence="2" type="ORF">RD110_10265</name>
</gene>
<dbReference type="InterPro" id="IPR010982">
    <property type="entry name" value="Lambda_DNA-bd_dom_sf"/>
</dbReference>
<dbReference type="InterPro" id="IPR001387">
    <property type="entry name" value="Cro/C1-type_HTH"/>
</dbReference>
<protein>
    <recommendedName>
        <fullName evidence="4">HTH cro/C1-type domain-containing protein</fullName>
    </recommendedName>
</protein>
<organism evidence="2 3">
    <name type="scientific">Rhodoferax koreensis</name>
    <dbReference type="NCBI Taxonomy" id="1842727"/>
    <lineage>
        <taxon>Bacteria</taxon>
        <taxon>Pseudomonadati</taxon>
        <taxon>Pseudomonadota</taxon>
        <taxon>Betaproteobacteria</taxon>
        <taxon>Burkholderiales</taxon>
        <taxon>Comamonadaceae</taxon>
        <taxon>Rhodoferax</taxon>
    </lineage>
</organism>
<sequence length="117" mass="13258">MSLKLTIEKAVEVVGSQAELARMLDVAPQHISNYKTGKKICGLERRIQIAKIAGEDPRRAIVDYLADQLDESDDYKAEVKQQVIAIYESFDPKTKKPLQAESSQGVSWRKRRDSNPR</sequence>
<feature type="region of interest" description="Disordered" evidence="1">
    <location>
        <begin position="95"/>
        <end position="117"/>
    </location>
</feature>
<dbReference type="Gene3D" id="1.10.260.40">
    <property type="entry name" value="lambda repressor-like DNA-binding domains"/>
    <property type="match status" value="1"/>
</dbReference>
<dbReference type="Pfam" id="PF15943">
    <property type="entry name" value="YdaS_toxin"/>
    <property type="match status" value="1"/>
</dbReference>
<reference evidence="2 3" key="1">
    <citation type="submission" date="2017-01" db="EMBL/GenBank/DDBJ databases">
        <authorList>
            <person name="Mah S.A."/>
            <person name="Swanson W.J."/>
            <person name="Moy G.W."/>
            <person name="Vacquier V.D."/>
        </authorList>
    </citation>
    <scope>NUCLEOTIDE SEQUENCE [LARGE SCALE GENOMIC DNA]</scope>
    <source>
        <strain evidence="2 3">DCY110</strain>
    </source>
</reference>
<evidence type="ECO:0000313" key="2">
    <source>
        <dbReference type="EMBL" id="APW37524.1"/>
    </source>
</evidence>
<keyword evidence="3" id="KW-1185">Reference proteome</keyword>
<dbReference type="OrthoDB" id="8794890at2"/>
<dbReference type="RefSeq" id="WP_076199123.1">
    <property type="nucleotide sequence ID" value="NZ_CP019236.1"/>
</dbReference>
<dbReference type="Proteomes" id="UP000186609">
    <property type="component" value="Chromosome"/>
</dbReference>
<evidence type="ECO:0000256" key="1">
    <source>
        <dbReference type="SAM" id="MobiDB-lite"/>
    </source>
</evidence>
<dbReference type="InterPro" id="IPR031856">
    <property type="entry name" value="YdaS_toxin-like"/>
</dbReference>
<dbReference type="AlphaFoldDB" id="A0A1P8JUU7"/>
<evidence type="ECO:0008006" key="4">
    <source>
        <dbReference type="Google" id="ProtNLM"/>
    </source>
</evidence>
<feature type="compositionally biased region" description="Basic residues" evidence="1">
    <location>
        <begin position="108"/>
        <end position="117"/>
    </location>
</feature>
<evidence type="ECO:0000313" key="3">
    <source>
        <dbReference type="Proteomes" id="UP000186609"/>
    </source>
</evidence>
<dbReference type="KEGG" id="rhy:RD110_10265"/>